<dbReference type="RefSeq" id="WP_386284343.1">
    <property type="nucleotide sequence ID" value="NZ_JBHSWA010000003.1"/>
</dbReference>
<protein>
    <submittedName>
        <fullName evidence="6">Acetyl-CoA carboxylase biotin carboxylase subunit family protein</fullName>
    </submittedName>
</protein>
<name>A0ABW1Z4U4_9RHOB</name>
<organism evidence="6 7">
    <name type="scientific">Sulfitobacter profundi</name>
    <dbReference type="NCBI Taxonomy" id="2679961"/>
    <lineage>
        <taxon>Bacteria</taxon>
        <taxon>Pseudomonadati</taxon>
        <taxon>Pseudomonadota</taxon>
        <taxon>Alphaproteobacteria</taxon>
        <taxon>Rhodobacterales</taxon>
        <taxon>Roseobacteraceae</taxon>
        <taxon>Sulfitobacter</taxon>
    </lineage>
</organism>
<evidence type="ECO:0000256" key="1">
    <source>
        <dbReference type="ARBA" id="ARBA00022598"/>
    </source>
</evidence>
<dbReference type="Pfam" id="PF13535">
    <property type="entry name" value="ATP-grasp_4"/>
    <property type="match status" value="1"/>
</dbReference>
<dbReference type="InterPro" id="IPR052032">
    <property type="entry name" value="ATP-dep_AA_Ligase"/>
</dbReference>
<dbReference type="SUPFAM" id="SSF56059">
    <property type="entry name" value="Glutathione synthetase ATP-binding domain-like"/>
    <property type="match status" value="1"/>
</dbReference>
<keyword evidence="1" id="KW-0436">Ligase</keyword>
<gene>
    <name evidence="6" type="ORF">ACFQAU_18685</name>
</gene>
<dbReference type="EMBL" id="JBHSWA010000003">
    <property type="protein sequence ID" value="MFC6643432.1"/>
    <property type="molecule type" value="Genomic_DNA"/>
</dbReference>
<evidence type="ECO:0000313" key="6">
    <source>
        <dbReference type="EMBL" id="MFC6643432.1"/>
    </source>
</evidence>
<accession>A0ABW1Z4U4</accession>
<feature type="domain" description="ATP-grasp" evidence="5">
    <location>
        <begin position="115"/>
        <end position="334"/>
    </location>
</feature>
<reference evidence="7" key="1">
    <citation type="journal article" date="2019" name="Int. J. Syst. Evol. Microbiol.">
        <title>The Global Catalogue of Microorganisms (GCM) 10K type strain sequencing project: providing services to taxonomists for standard genome sequencing and annotation.</title>
        <authorList>
            <consortium name="The Broad Institute Genomics Platform"/>
            <consortium name="The Broad Institute Genome Sequencing Center for Infectious Disease"/>
            <person name="Wu L."/>
            <person name="Ma J."/>
        </authorList>
    </citation>
    <scope>NUCLEOTIDE SEQUENCE [LARGE SCALE GENOMIC DNA]</scope>
    <source>
        <strain evidence="7">NBRC 111368</strain>
    </source>
</reference>
<evidence type="ECO:0000259" key="5">
    <source>
        <dbReference type="PROSITE" id="PS50975"/>
    </source>
</evidence>
<dbReference type="Gene3D" id="3.30.470.20">
    <property type="entry name" value="ATP-grasp fold, B domain"/>
    <property type="match status" value="1"/>
</dbReference>
<evidence type="ECO:0000313" key="7">
    <source>
        <dbReference type="Proteomes" id="UP001596403"/>
    </source>
</evidence>
<proteinExistence type="predicted"/>
<keyword evidence="3 4" id="KW-0067">ATP-binding</keyword>
<evidence type="ECO:0000256" key="4">
    <source>
        <dbReference type="PROSITE-ProRule" id="PRU00409"/>
    </source>
</evidence>
<dbReference type="PROSITE" id="PS00867">
    <property type="entry name" value="CPSASE_2"/>
    <property type="match status" value="1"/>
</dbReference>
<evidence type="ECO:0000256" key="3">
    <source>
        <dbReference type="ARBA" id="ARBA00022840"/>
    </source>
</evidence>
<dbReference type="Proteomes" id="UP001596403">
    <property type="component" value="Unassembled WGS sequence"/>
</dbReference>
<keyword evidence="2 4" id="KW-0547">Nucleotide-binding</keyword>
<dbReference type="InterPro" id="IPR005479">
    <property type="entry name" value="CPAse_ATP-bd"/>
</dbReference>
<dbReference type="InterPro" id="IPR011761">
    <property type="entry name" value="ATP-grasp"/>
</dbReference>
<keyword evidence="7" id="KW-1185">Reference proteome</keyword>
<comment type="caution">
    <text evidence="6">The sequence shown here is derived from an EMBL/GenBank/DDBJ whole genome shotgun (WGS) entry which is preliminary data.</text>
</comment>
<dbReference type="PANTHER" id="PTHR43585">
    <property type="entry name" value="FUMIPYRROLE BIOSYNTHESIS PROTEIN C"/>
    <property type="match status" value="1"/>
</dbReference>
<evidence type="ECO:0000256" key="2">
    <source>
        <dbReference type="ARBA" id="ARBA00022741"/>
    </source>
</evidence>
<dbReference type="PANTHER" id="PTHR43585:SF2">
    <property type="entry name" value="ATP-GRASP ENZYME FSQD"/>
    <property type="match status" value="1"/>
</dbReference>
<dbReference type="PROSITE" id="PS50975">
    <property type="entry name" value="ATP_GRASP"/>
    <property type="match status" value="1"/>
</dbReference>
<sequence>MASATRNQTAKKLVCIVGSDAFHQEMIGRIPEAKDWQLEQVLHRTDVQPNGTFDFDTLLNEARAIISGFDRPPDAIIGHLDFPVSALVSLLCRDHGLIAASPEAVARCEHKYWMRQYQQDALPDHTPRVVAINPFDPDIMRKPPLPFPFWLKPVKGHSSMLGYRVRETSELTQALSACRRAIHRYGEPFNAFLKHLDPAELPTDKIDGNYAVAEELISEDQLFTLEGYRHKGETTIYGAIESRRSGRHMSSLSSYYYPAELPGEVVEAAQQQVTKVLTQVGFDNGPFNVEFFHDPETGALNLLEINTRLSKSHAPLFEIVDGCSHHKQIIELALGQTPDRPKRQGTSPMAAKFMVRSHEANGVVHRIPCQEEIDKLRALMPDLKVQLLVGEGQNLSELVDQDSYSFELMDVFLGARAPISLRMHINAAGTRWCS</sequence>